<dbReference type="InterPro" id="IPR039761">
    <property type="entry name" value="Bms1/Tsr1"/>
</dbReference>
<dbReference type="EMBL" id="BPQB01000009">
    <property type="protein sequence ID" value="GJE88439.1"/>
    <property type="molecule type" value="Genomic_DNA"/>
</dbReference>
<feature type="region of interest" description="Disordered" evidence="11">
    <location>
        <begin position="592"/>
        <end position="614"/>
    </location>
</feature>
<keyword evidence="14" id="KW-1185">Reference proteome</keyword>
<keyword evidence="5" id="KW-0378">Hydrolase</keyword>
<dbReference type="Pfam" id="PF08142">
    <property type="entry name" value="AARP2CN"/>
    <property type="match status" value="1"/>
</dbReference>
<dbReference type="SMART" id="SM01362">
    <property type="entry name" value="DUF663"/>
    <property type="match status" value="1"/>
</dbReference>
<evidence type="ECO:0000256" key="3">
    <source>
        <dbReference type="ARBA" id="ARBA00022553"/>
    </source>
</evidence>
<evidence type="ECO:0000256" key="8">
    <source>
        <dbReference type="ARBA" id="ARBA00023242"/>
    </source>
</evidence>
<dbReference type="PANTHER" id="PTHR12858:SF2">
    <property type="entry name" value="RIBOSOME BIOGENESIS PROTEIN BMS1 HOMOLOG"/>
    <property type="match status" value="1"/>
</dbReference>
<evidence type="ECO:0000313" key="14">
    <source>
        <dbReference type="Proteomes" id="UP000703269"/>
    </source>
</evidence>
<keyword evidence="8" id="KW-0539">Nucleus</keyword>
<dbReference type="GO" id="GO:0030686">
    <property type="term" value="C:90S preribosome"/>
    <property type="evidence" value="ECO:0007669"/>
    <property type="project" value="TreeGrafter"/>
</dbReference>
<comment type="caution">
    <text evidence="13">The sequence shown here is derived from an EMBL/GenBank/DDBJ whole genome shotgun (WGS) entry which is preliminary data.</text>
</comment>
<dbReference type="FunFam" id="3.40.50.300:FF:000105">
    <property type="entry name" value="BMS1 ribosome biogenesis factor"/>
    <property type="match status" value="1"/>
</dbReference>
<dbReference type="Pfam" id="PF04950">
    <property type="entry name" value="RIBIOP_C"/>
    <property type="match status" value="1"/>
</dbReference>
<dbReference type="InterPro" id="IPR012948">
    <property type="entry name" value="AARP2CN"/>
</dbReference>
<gene>
    <name evidence="13" type="ORF">PsYK624_045220</name>
</gene>
<dbReference type="GO" id="GO:0005524">
    <property type="term" value="F:ATP binding"/>
    <property type="evidence" value="ECO:0007669"/>
    <property type="project" value="UniProtKB-KW"/>
</dbReference>
<feature type="compositionally biased region" description="Gly residues" evidence="11">
    <location>
        <begin position="663"/>
        <end position="675"/>
    </location>
</feature>
<feature type="region of interest" description="Disordered" evidence="11">
    <location>
        <begin position="663"/>
        <end position="710"/>
    </location>
</feature>
<feature type="compositionally biased region" description="Basic and acidic residues" evidence="11">
    <location>
        <begin position="1112"/>
        <end position="1122"/>
    </location>
</feature>
<feature type="compositionally biased region" description="Basic and acidic residues" evidence="11">
    <location>
        <begin position="1129"/>
        <end position="1147"/>
    </location>
</feature>
<dbReference type="CDD" id="cd01882">
    <property type="entry name" value="BMS1"/>
    <property type="match status" value="1"/>
</dbReference>
<accession>A0A9P3G5V8</accession>
<feature type="compositionally biased region" description="Acidic residues" evidence="11">
    <location>
        <begin position="676"/>
        <end position="691"/>
    </location>
</feature>
<feature type="region of interest" description="Disordered" evidence="11">
    <location>
        <begin position="1112"/>
        <end position="1171"/>
    </location>
</feature>
<dbReference type="InterPro" id="IPR037875">
    <property type="entry name" value="Bms1_N"/>
</dbReference>
<feature type="compositionally biased region" description="Basic residues" evidence="11">
    <location>
        <begin position="1"/>
        <end position="10"/>
    </location>
</feature>
<evidence type="ECO:0000256" key="1">
    <source>
        <dbReference type="ARBA" id="ARBA00004604"/>
    </source>
</evidence>
<evidence type="ECO:0000256" key="9">
    <source>
        <dbReference type="ARBA" id="ARBA00049117"/>
    </source>
</evidence>
<dbReference type="PROSITE" id="PS51714">
    <property type="entry name" value="G_BMS1"/>
    <property type="match status" value="1"/>
</dbReference>
<keyword evidence="6" id="KW-0067">ATP-binding</keyword>
<dbReference type="SMART" id="SM00785">
    <property type="entry name" value="AARP2CN"/>
    <property type="match status" value="1"/>
</dbReference>
<comment type="subcellular location">
    <subcellularLocation>
        <location evidence="1">Nucleus</location>
        <location evidence="1">Nucleolus</location>
    </subcellularLocation>
</comment>
<dbReference type="GO" id="GO:0000479">
    <property type="term" value="P:endonucleolytic cleavage of tricistronic rRNA transcript (SSU-rRNA, 5.8S rRNA, LSU-rRNA)"/>
    <property type="evidence" value="ECO:0007669"/>
    <property type="project" value="TreeGrafter"/>
</dbReference>
<feature type="region of interest" description="Disordered" evidence="11">
    <location>
        <begin position="1"/>
        <end position="77"/>
    </location>
</feature>
<evidence type="ECO:0000313" key="13">
    <source>
        <dbReference type="EMBL" id="GJE88439.1"/>
    </source>
</evidence>
<protein>
    <recommendedName>
        <fullName evidence="12">Bms1-type G domain-containing protein</fullName>
    </recommendedName>
</protein>
<dbReference type="GO" id="GO:0005525">
    <property type="term" value="F:GTP binding"/>
    <property type="evidence" value="ECO:0007669"/>
    <property type="project" value="UniProtKB-KW"/>
</dbReference>
<feature type="compositionally biased region" description="Basic and acidic residues" evidence="11">
    <location>
        <begin position="1154"/>
        <end position="1165"/>
    </location>
</feature>
<feature type="compositionally biased region" description="Acidic residues" evidence="11">
    <location>
        <begin position="416"/>
        <end position="468"/>
    </location>
</feature>
<comment type="catalytic activity">
    <reaction evidence="9">
        <text>GTP + H2O = GDP + phosphate + H(+)</text>
        <dbReference type="Rhea" id="RHEA:19669"/>
        <dbReference type="ChEBI" id="CHEBI:15377"/>
        <dbReference type="ChEBI" id="CHEBI:15378"/>
        <dbReference type="ChEBI" id="CHEBI:37565"/>
        <dbReference type="ChEBI" id="CHEBI:43474"/>
        <dbReference type="ChEBI" id="CHEBI:58189"/>
    </reaction>
    <physiologicalReaction direction="left-to-right" evidence="9">
        <dbReference type="Rhea" id="RHEA:19670"/>
    </physiologicalReaction>
</comment>
<dbReference type="InterPro" id="IPR007034">
    <property type="entry name" value="BMS1_TSR1_C"/>
</dbReference>
<proteinExistence type="inferred from homology"/>
<dbReference type="InterPro" id="IPR027417">
    <property type="entry name" value="P-loop_NTPase"/>
</dbReference>
<organism evidence="13 14">
    <name type="scientific">Phanerochaete sordida</name>
    <dbReference type="NCBI Taxonomy" id="48140"/>
    <lineage>
        <taxon>Eukaryota</taxon>
        <taxon>Fungi</taxon>
        <taxon>Dikarya</taxon>
        <taxon>Basidiomycota</taxon>
        <taxon>Agaricomycotina</taxon>
        <taxon>Agaricomycetes</taxon>
        <taxon>Polyporales</taxon>
        <taxon>Phanerochaetaceae</taxon>
        <taxon>Phanerochaete</taxon>
    </lineage>
</organism>
<feature type="domain" description="Bms1-type G" evidence="12">
    <location>
        <begin position="73"/>
        <end position="238"/>
    </location>
</feature>
<dbReference type="PANTHER" id="PTHR12858">
    <property type="entry name" value="RIBOSOME BIOGENESIS PROTEIN"/>
    <property type="match status" value="1"/>
</dbReference>
<evidence type="ECO:0000256" key="5">
    <source>
        <dbReference type="ARBA" id="ARBA00022801"/>
    </source>
</evidence>
<feature type="compositionally biased region" description="Acidic residues" evidence="11">
    <location>
        <begin position="501"/>
        <end position="519"/>
    </location>
</feature>
<keyword evidence="7" id="KW-0342">GTP-binding</keyword>
<dbReference type="OrthoDB" id="10260897at2759"/>
<dbReference type="Pfam" id="PF22298">
    <property type="entry name" value="Tsr1_G-like"/>
    <property type="match status" value="1"/>
</dbReference>
<dbReference type="Proteomes" id="UP000703269">
    <property type="component" value="Unassembled WGS sequence"/>
</dbReference>
<dbReference type="GO" id="GO:0003924">
    <property type="term" value="F:GTPase activity"/>
    <property type="evidence" value="ECO:0007669"/>
    <property type="project" value="TreeGrafter"/>
</dbReference>
<evidence type="ECO:0000256" key="11">
    <source>
        <dbReference type="SAM" id="MobiDB-lite"/>
    </source>
</evidence>
<reference evidence="13 14" key="1">
    <citation type="submission" date="2021-08" db="EMBL/GenBank/DDBJ databases">
        <title>Draft Genome Sequence of Phanerochaete sordida strain YK-624.</title>
        <authorList>
            <person name="Mori T."/>
            <person name="Dohra H."/>
            <person name="Suzuki T."/>
            <person name="Kawagishi H."/>
            <person name="Hirai H."/>
        </authorList>
    </citation>
    <scope>NUCLEOTIDE SEQUENCE [LARGE SCALE GENOMIC DNA]</scope>
    <source>
        <strain evidence="13 14">YK-624</strain>
    </source>
</reference>
<comment type="similarity">
    <text evidence="10">Belongs to the TRAFAC class translation factor GTPase superfamily. Bms1-like GTPase family. BMS1 subfamily.</text>
</comment>
<feature type="compositionally biased region" description="Basic and acidic residues" evidence="11">
    <location>
        <begin position="43"/>
        <end position="59"/>
    </location>
</feature>
<dbReference type="GO" id="GO:0000462">
    <property type="term" value="P:maturation of SSU-rRNA from tricistronic rRNA transcript (SSU-rRNA, 5.8S rRNA, LSU-rRNA)"/>
    <property type="evidence" value="ECO:0007669"/>
    <property type="project" value="TreeGrafter"/>
</dbReference>
<feature type="compositionally biased region" description="Acidic residues" evidence="11">
    <location>
        <begin position="533"/>
        <end position="556"/>
    </location>
</feature>
<dbReference type="Gene3D" id="3.40.50.300">
    <property type="entry name" value="P-loop containing nucleotide triphosphate hydrolases"/>
    <property type="match status" value="1"/>
</dbReference>
<keyword evidence="2" id="KW-0690">Ribosome biogenesis</keyword>
<dbReference type="AlphaFoldDB" id="A0A9P3G5V8"/>
<keyword evidence="3" id="KW-0597">Phosphoprotein</keyword>
<name>A0A9P3G5V8_9APHY</name>
<keyword evidence="4" id="KW-0547">Nucleotide-binding</keyword>
<evidence type="ECO:0000256" key="2">
    <source>
        <dbReference type="ARBA" id="ARBA00022517"/>
    </source>
</evidence>
<dbReference type="InterPro" id="IPR030387">
    <property type="entry name" value="G_Bms1/Tsr1_dom"/>
</dbReference>
<dbReference type="SUPFAM" id="SSF52540">
    <property type="entry name" value="P-loop containing nucleoside triphosphate hydrolases"/>
    <property type="match status" value="1"/>
</dbReference>
<dbReference type="GO" id="GO:0034511">
    <property type="term" value="F:U3 snoRNA binding"/>
    <property type="evidence" value="ECO:0007669"/>
    <property type="project" value="TreeGrafter"/>
</dbReference>
<evidence type="ECO:0000256" key="6">
    <source>
        <dbReference type="ARBA" id="ARBA00022840"/>
    </source>
</evidence>
<evidence type="ECO:0000256" key="7">
    <source>
        <dbReference type="ARBA" id="ARBA00023134"/>
    </source>
</evidence>
<feature type="region of interest" description="Disordered" evidence="11">
    <location>
        <begin position="397"/>
        <end position="558"/>
    </location>
</feature>
<evidence type="ECO:0000256" key="4">
    <source>
        <dbReference type="ARBA" id="ARBA00022741"/>
    </source>
</evidence>
<evidence type="ECO:0000259" key="12">
    <source>
        <dbReference type="PROSITE" id="PS51714"/>
    </source>
</evidence>
<dbReference type="GO" id="GO:0005654">
    <property type="term" value="C:nucleoplasm"/>
    <property type="evidence" value="ECO:0007669"/>
    <property type="project" value="UniProtKB-ARBA"/>
</dbReference>
<evidence type="ECO:0000256" key="10">
    <source>
        <dbReference type="ARBA" id="ARBA00061391"/>
    </source>
</evidence>
<dbReference type="GO" id="GO:0032040">
    <property type="term" value="C:small-subunit processome"/>
    <property type="evidence" value="ECO:0007669"/>
    <property type="project" value="UniProtKB-ARBA"/>
</dbReference>
<sequence length="1171" mass="131556">MDDKQHKAHRPSQSGAKAEKKKGKGKEKQHGFNEKAFAPRSGRRAERQGRRNAERDQTRLHVPLVDRTPDDEPPPVVVAVVGPPGVGKTTLVKSLVRRYTKQTLNHVQGPITVVSGKKKRITFIECNSDLNSMIDIAKVADLVLLMIDGSYGFEMETFEFLNILQSHGFPKVIGILTHLDLIKKASTLKDTKKALKKRFWTEIYQGAKLFYLSGVLNGRYPDTEILNLSRFISVMKFRPLVFRNSHPYMLADRLEDLTPREEVRASKGKCDRTVTVYGYLRGTNMRLGSKVHIPGVGDLQVRSITKLGDPCPLPDADSEKRRKLSEKQKLLVHAPMSDIGGVMYDKDAVYINVPGSFSRGNNEVPHGEGERMVMDLQDVNTTLDDAVARSQIRLFGSSSKPLAVDPGPSRQHSGSEDEDEDEEDMSGDEDEDDFEGSEDEEEWGSDAELEGSEEEDEDTEDDGEDDEGGNDRGRSAPRNVRRGTRGLSTGHDRQGKAVDFADSDSDMGDFDEDDDDEDDVPRQRTGARVRFGDEEEDVHVQSDEDDEMDEDEDEDVPQWKKKLSERAATAYEEHGRKRRKDWIKLIYSSSLTPEQILQGDAPGQEQQGGDEDDFFTVKSKGTVGDAEEVLDMTKEKVDAEALKAWEDEELLDSIRNLFITGGSGSGDAEGGAGGDDGYEDLEGGADFEDLEAQGGDGGAPAPGNHEASRAAALAAKKELLKKKFDEQYDDPEASKMDFYDEKKDEIARQLQLNRAEFAEMDAEARALVEGYRPGAYVRIELADVPAELVENFDPAYPIVVGGLLPAEERFGFVQVRIKRHRWHARTLKTNDPLVFSLGWRRFQSIPIYSLDDHSIRMRMLKYTPEHMHCYATFYGPVALPNTGFCAFNSLAGDAAGFRVSATGVVLDIDRGTKIVKKLKLTGVPYKIFKNTAFIKDMFSSALEVAKFEGANIRTVSGIRGQVKKALPKPDGAFRATFEDKILMSDIVFLRAWYSIQPRKFYNPVTSLLLSDKGRWQGMRLTGQVRREEGLKTPQSVNSTYKKVERAPRRFNALRVPQKLQAALPYASKPKLMRPQGKATYLQKRAVVLEPEEKQALALLQQMRALRKDAVVRRKQKQNERKEVHRKKVAKEEAARSEKDKEKRKEYMRAAGMKSKREADKEEGGSRKRRKT</sequence>